<dbReference type="InterPro" id="IPR050639">
    <property type="entry name" value="SSR_resolvase"/>
</dbReference>
<dbReference type="Gene3D" id="3.90.1750.20">
    <property type="entry name" value="Putative Large Serine Recombinase, Chain B, Domain 2"/>
    <property type="match status" value="1"/>
</dbReference>
<dbReference type="Pfam" id="PF07508">
    <property type="entry name" value="Recombinase"/>
    <property type="match status" value="1"/>
</dbReference>
<evidence type="ECO:0000259" key="2">
    <source>
        <dbReference type="PROSITE" id="PS51737"/>
    </source>
</evidence>
<name>A0ABV0JBW9_9CYAN</name>
<feature type="domain" description="Recombinase" evidence="2">
    <location>
        <begin position="158"/>
        <end position="258"/>
    </location>
</feature>
<dbReference type="PROSITE" id="PS51737">
    <property type="entry name" value="RECOMBINASE_DNA_BIND"/>
    <property type="match status" value="1"/>
</dbReference>
<accession>A0ABV0JBW9</accession>
<dbReference type="Pfam" id="PF00239">
    <property type="entry name" value="Resolvase"/>
    <property type="match status" value="1"/>
</dbReference>
<evidence type="ECO:0000313" key="3">
    <source>
        <dbReference type="EMBL" id="MEP0819139.1"/>
    </source>
</evidence>
<dbReference type="InterPro" id="IPR025827">
    <property type="entry name" value="Zn_ribbon_recom_dom"/>
</dbReference>
<sequence>MKIIAYVYSDPLLELVPDPEIWGWEVDRIYQDLGMRDATLKEIAFPKGKAAQQQKRPQLQQLLVDCQQDPVDYVLVRRLEELGDSVQEVSDRLAQLEDLSVQLVVLETAVGTGNQTPLKRSDLLKVLEEVQQSQRSRLIRQGHARNRIKALPPPGKAPFGYRRGKDRYALDRSQAPIVKDFFERFLLYGSLHGAVRYLEKKHGKKISVSTGQRWLNNPVYRGDLAYKNGEVISNTHVPIMSREEAAQVDRLLRRNRRLPPRTASAPRSLAGLVVCAECQSGLTVTRVTARRSDQEYLYLRPIACPRKPKCRAIPYEQILEQTIQTICQELPRAVAQVNMPNLGGIQGSIEQAIANKQAILNQLSELIAQEILDPETAELRAYKLRTEMSQLQNQLAQLPPSNLPAIAQAVSIPEFWLDLSESERRFYFREFIRQIQLIRQDQTWQLQLVFIF</sequence>
<organism evidence="3 4">
    <name type="scientific">Trichocoleus desertorum GB2-A4</name>
    <dbReference type="NCBI Taxonomy" id="2933944"/>
    <lineage>
        <taxon>Bacteria</taxon>
        <taxon>Bacillati</taxon>
        <taxon>Cyanobacteriota</taxon>
        <taxon>Cyanophyceae</taxon>
        <taxon>Leptolyngbyales</taxon>
        <taxon>Trichocoleusaceae</taxon>
        <taxon>Trichocoleus</taxon>
    </lineage>
</organism>
<dbReference type="RefSeq" id="WP_190432242.1">
    <property type="nucleotide sequence ID" value="NZ_JAMPKM010000012.1"/>
</dbReference>
<reference evidence="3 4" key="1">
    <citation type="submission" date="2022-04" db="EMBL/GenBank/DDBJ databases">
        <title>Positive selection, recombination, and allopatry shape intraspecific diversity of widespread and dominant cyanobacteria.</title>
        <authorList>
            <person name="Wei J."/>
            <person name="Shu W."/>
            <person name="Hu C."/>
        </authorList>
    </citation>
    <scope>NUCLEOTIDE SEQUENCE [LARGE SCALE GENOMIC DNA]</scope>
    <source>
        <strain evidence="3 4">GB2-A4</strain>
    </source>
</reference>
<dbReference type="Proteomes" id="UP001464891">
    <property type="component" value="Unassembled WGS sequence"/>
</dbReference>
<evidence type="ECO:0000256" key="1">
    <source>
        <dbReference type="ARBA" id="ARBA00009913"/>
    </source>
</evidence>
<dbReference type="PANTHER" id="PTHR30461:SF26">
    <property type="entry name" value="RESOLVASE HOMOLOG YNEB"/>
    <property type="match status" value="1"/>
</dbReference>
<keyword evidence="4" id="KW-1185">Reference proteome</keyword>
<dbReference type="PANTHER" id="PTHR30461">
    <property type="entry name" value="DNA-INVERTASE FROM LAMBDOID PROPHAGE"/>
    <property type="match status" value="1"/>
</dbReference>
<comment type="similarity">
    <text evidence="1">Belongs to the site-specific recombinase resolvase family.</text>
</comment>
<comment type="caution">
    <text evidence="3">The sequence shown here is derived from an EMBL/GenBank/DDBJ whole genome shotgun (WGS) entry which is preliminary data.</text>
</comment>
<dbReference type="SMART" id="SM00857">
    <property type="entry name" value="Resolvase"/>
    <property type="match status" value="1"/>
</dbReference>
<gene>
    <name evidence="3" type="ORF">NC998_18730</name>
</gene>
<evidence type="ECO:0000313" key="4">
    <source>
        <dbReference type="Proteomes" id="UP001464891"/>
    </source>
</evidence>
<dbReference type="InterPro" id="IPR038109">
    <property type="entry name" value="DNA_bind_recomb_sf"/>
</dbReference>
<dbReference type="Gene3D" id="3.40.50.1390">
    <property type="entry name" value="Resolvase, N-terminal catalytic domain"/>
    <property type="match status" value="1"/>
</dbReference>
<dbReference type="Pfam" id="PF13408">
    <property type="entry name" value="Zn_ribbon_recom"/>
    <property type="match status" value="1"/>
</dbReference>
<protein>
    <submittedName>
        <fullName evidence="3">Recombinase family protein</fullName>
    </submittedName>
</protein>
<dbReference type="InterPro" id="IPR036162">
    <property type="entry name" value="Resolvase-like_N_sf"/>
</dbReference>
<dbReference type="SUPFAM" id="SSF53041">
    <property type="entry name" value="Resolvase-like"/>
    <property type="match status" value="1"/>
</dbReference>
<dbReference type="InterPro" id="IPR011109">
    <property type="entry name" value="DNA_bind_recombinase_dom"/>
</dbReference>
<dbReference type="EMBL" id="JAMPKM010000012">
    <property type="protein sequence ID" value="MEP0819139.1"/>
    <property type="molecule type" value="Genomic_DNA"/>
</dbReference>
<proteinExistence type="inferred from homology"/>
<dbReference type="InterPro" id="IPR006119">
    <property type="entry name" value="Resolv_N"/>
</dbReference>